<organism evidence="3 4">
    <name type="scientific">Kistimonas scapharcae</name>
    <dbReference type="NCBI Taxonomy" id="1036133"/>
    <lineage>
        <taxon>Bacteria</taxon>
        <taxon>Pseudomonadati</taxon>
        <taxon>Pseudomonadota</taxon>
        <taxon>Gammaproteobacteria</taxon>
        <taxon>Oceanospirillales</taxon>
        <taxon>Endozoicomonadaceae</taxon>
        <taxon>Kistimonas</taxon>
    </lineage>
</organism>
<dbReference type="PANTHER" id="PTHR30437">
    <property type="entry name" value="TRANSCRIPTION ELONGATION FACTOR GREA"/>
    <property type="match status" value="1"/>
</dbReference>
<dbReference type="EMBL" id="BAABFL010000023">
    <property type="protein sequence ID" value="GAA4648057.1"/>
    <property type="molecule type" value="Genomic_DNA"/>
</dbReference>
<evidence type="ECO:0000259" key="1">
    <source>
        <dbReference type="Pfam" id="PF01272"/>
    </source>
</evidence>
<proteinExistence type="predicted"/>
<evidence type="ECO:0000259" key="2">
    <source>
        <dbReference type="Pfam" id="PF14760"/>
    </source>
</evidence>
<sequence length="136" mass="15101">MTQARLIINREDARKLEQLLAQPDIDRLPVAELLLDELDRATLVDGSECPSDVVTINSRVRFRDLETHCEHTCRLVFPDKRNSDDNEAVSILNPAGAALIGLSCGDTIDWAMADGRKTRLQVLEILYQPEAAGLSC</sequence>
<dbReference type="SUPFAM" id="SSF54534">
    <property type="entry name" value="FKBP-like"/>
    <property type="match status" value="1"/>
</dbReference>
<keyword evidence="3" id="KW-0808">Transferase</keyword>
<dbReference type="InterPro" id="IPR036953">
    <property type="entry name" value="GreA/GreB_C_sf"/>
</dbReference>
<evidence type="ECO:0000313" key="4">
    <source>
        <dbReference type="Proteomes" id="UP001500604"/>
    </source>
</evidence>
<keyword evidence="4" id="KW-1185">Reference proteome</keyword>
<accession>A0ABP8UWS1</accession>
<dbReference type="NCBIfam" id="NF004396">
    <property type="entry name" value="PRK05753.1"/>
    <property type="match status" value="1"/>
</dbReference>
<dbReference type="Pfam" id="PF14760">
    <property type="entry name" value="Rnk_N"/>
    <property type="match status" value="1"/>
</dbReference>
<dbReference type="Gene3D" id="3.10.50.30">
    <property type="entry name" value="Transcription elongation factor, GreA/GreB, C-terminal domain"/>
    <property type="match status" value="1"/>
</dbReference>
<feature type="domain" description="Transcription elongation factor GreA/GreB C-terminal" evidence="1">
    <location>
        <begin position="50"/>
        <end position="127"/>
    </location>
</feature>
<dbReference type="Pfam" id="PF01272">
    <property type="entry name" value="GreA_GreB"/>
    <property type="match status" value="1"/>
</dbReference>
<keyword evidence="3" id="KW-0418">Kinase</keyword>
<evidence type="ECO:0000313" key="3">
    <source>
        <dbReference type="EMBL" id="GAA4648057.1"/>
    </source>
</evidence>
<reference evidence="4" key="1">
    <citation type="journal article" date="2019" name="Int. J. Syst. Evol. Microbiol.">
        <title>The Global Catalogue of Microorganisms (GCM) 10K type strain sequencing project: providing services to taxonomists for standard genome sequencing and annotation.</title>
        <authorList>
            <consortium name="The Broad Institute Genomics Platform"/>
            <consortium name="The Broad Institute Genome Sequencing Center for Infectious Disease"/>
            <person name="Wu L."/>
            <person name="Ma J."/>
        </authorList>
    </citation>
    <scope>NUCLEOTIDE SEQUENCE [LARGE SCALE GENOMIC DNA]</scope>
    <source>
        <strain evidence="4">JCM 17805</strain>
    </source>
</reference>
<protein>
    <submittedName>
        <fullName evidence="3">Nucleoside diphosphate kinase regulator</fullName>
    </submittedName>
</protein>
<dbReference type="Proteomes" id="UP001500604">
    <property type="component" value="Unassembled WGS sequence"/>
</dbReference>
<dbReference type="Gene3D" id="1.10.286.20">
    <property type="match status" value="1"/>
</dbReference>
<dbReference type="RefSeq" id="WP_345193209.1">
    <property type="nucleotide sequence ID" value="NZ_BAABFL010000023.1"/>
</dbReference>
<gene>
    <name evidence="3" type="primary">rnk</name>
    <name evidence="3" type="ORF">GCM10023116_03210</name>
</gene>
<feature type="domain" description="Regulator of nucleoside diphosphate kinase N-terminal" evidence="2">
    <location>
        <begin position="6"/>
        <end position="44"/>
    </location>
</feature>
<dbReference type="InterPro" id="IPR001437">
    <property type="entry name" value="Tscrpt_elong_fac_GreA/B_C"/>
</dbReference>
<dbReference type="InterPro" id="IPR029462">
    <property type="entry name" value="Rnk_N"/>
</dbReference>
<dbReference type="PANTHER" id="PTHR30437:SF5">
    <property type="entry name" value="REGULATOR OF NUCLEOSIDE DIPHOSPHATE KINASE"/>
    <property type="match status" value="1"/>
</dbReference>
<name>A0ABP8UWS1_9GAMM</name>
<comment type="caution">
    <text evidence="3">The sequence shown here is derived from an EMBL/GenBank/DDBJ whole genome shotgun (WGS) entry which is preliminary data.</text>
</comment>
<dbReference type="InterPro" id="IPR023459">
    <property type="entry name" value="Tscrpt_elong_fac_GreA/B_fam"/>
</dbReference>
<dbReference type="GO" id="GO:0016301">
    <property type="term" value="F:kinase activity"/>
    <property type="evidence" value="ECO:0007669"/>
    <property type="project" value="UniProtKB-KW"/>
</dbReference>